<protein>
    <submittedName>
        <fullName evidence="2">Inner membrane protein YhaI</fullName>
    </submittedName>
</protein>
<sequence>MGMVFCRGCGKEIHETAPTCPHCGFVQNNVQKANVVTSGNIAKSENAINDVPTDSNVPVYWFMLAMKKYAQFDGRSRRKEFWYSQLSYLLALILVGVVCAMLELDLNTVQIMQGLINIALLLPLLAVGVRRLHDTNRSGWWLLLPIVNIVFLAQDGTKGSNQYGADPKS</sequence>
<keyword evidence="1" id="KW-0472">Membrane</keyword>
<gene>
    <name evidence="2" type="primary">yhaI_1</name>
    <name evidence="2" type="ORF">GALL_62210</name>
</gene>
<evidence type="ECO:0000313" key="2">
    <source>
        <dbReference type="EMBL" id="OIR12522.1"/>
    </source>
</evidence>
<dbReference type="InterPro" id="IPR008523">
    <property type="entry name" value="DUF805"/>
</dbReference>
<organism evidence="2">
    <name type="scientific">mine drainage metagenome</name>
    <dbReference type="NCBI Taxonomy" id="410659"/>
    <lineage>
        <taxon>unclassified sequences</taxon>
        <taxon>metagenomes</taxon>
        <taxon>ecological metagenomes</taxon>
    </lineage>
</organism>
<feature type="transmembrane region" description="Helical" evidence="1">
    <location>
        <begin position="110"/>
        <end position="129"/>
    </location>
</feature>
<dbReference type="PANTHER" id="PTHR34980:SF2">
    <property type="entry name" value="INNER MEMBRANE PROTEIN YHAH-RELATED"/>
    <property type="match status" value="1"/>
</dbReference>
<evidence type="ECO:0000256" key="1">
    <source>
        <dbReference type="SAM" id="Phobius"/>
    </source>
</evidence>
<comment type="caution">
    <text evidence="2">The sequence shown here is derived from an EMBL/GenBank/DDBJ whole genome shotgun (WGS) entry which is preliminary data.</text>
</comment>
<dbReference type="GO" id="GO:0005886">
    <property type="term" value="C:plasma membrane"/>
    <property type="evidence" value="ECO:0007669"/>
    <property type="project" value="TreeGrafter"/>
</dbReference>
<dbReference type="EMBL" id="MLJW01000017">
    <property type="protein sequence ID" value="OIR12522.1"/>
    <property type="molecule type" value="Genomic_DNA"/>
</dbReference>
<dbReference type="AlphaFoldDB" id="A0A1J5SVF9"/>
<keyword evidence="1" id="KW-0812">Transmembrane</keyword>
<dbReference type="Pfam" id="PF05656">
    <property type="entry name" value="DUF805"/>
    <property type="match status" value="1"/>
</dbReference>
<name>A0A1J5SVF9_9ZZZZ</name>
<feature type="transmembrane region" description="Helical" evidence="1">
    <location>
        <begin position="86"/>
        <end position="104"/>
    </location>
</feature>
<dbReference type="PANTHER" id="PTHR34980">
    <property type="entry name" value="INNER MEMBRANE PROTEIN-RELATED-RELATED"/>
    <property type="match status" value="1"/>
</dbReference>
<keyword evidence="1" id="KW-1133">Transmembrane helix</keyword>
<proteinExistence type="predicted"/>
<accession>A0A1J5SVF9</accession>
<reference evidence="2" key="1">
    <citation type="submission" date="2016-10" db="EMBL/GenBank/DDBJ databases">
        <title>Sequence of Gallionella enrichment culture.</title>
        <authorList>
            <person name="Poehlein A."/>
            <person name="Muehling M."/>
            <person name="Daniel R."/>
        </authorList>
    </citation>
    <scope>NUCLEOTIDE SEQUENCE</scope>
</reference>